<evidence type="ECO:0000313" key="3">
    <source>
        <dbReference type="Proteomes" id="UP000437736"/>
    </source>
</evidence>
<organism evidence="2 3">
    <name type="scientific">Acidiferrimicrobium australe</name>
    <dbReference type="NCBI Taxonomy" id="2664430"/>
    <lineage>
        <taxon>Bacteria</taxon>
        <taxon>Bacillati</taxon>
        <taxon>Actinomycetota</taxon>
        <taxon>Acidimicrobiia</taxon>
        <taxon>Acidimicrobiales</taxon>
        <taxon>Acidimicrobiaceae</taxon>
        <taxon>Acidiferrimicrobium</taxon>
    </lineage>
</organism>
<feature type="domain" description="Helicase HerA central" evidence="1">
    <location>
        <begin position="145"/>
        <end position="365"/>
    </location>
</feature>
<dbReference type="InterPro" id="IPR027417">
    <property type="entry name" value="P-loop_NTPase"/>
</dbReference>
<dbReference type="PANTHER" id="PTHR42957:SF1">
    <property type="entry name" value="HELICASE MJ1565-RELATED"/>
    <property type="match status" value="1"/>
</dbReference>
<protein>
    <submittedName>
        <fullName evidence="2">DUF87 domain-containing protein</fullName>
    </submittedName>
</protein>
<keyword evidence="3" id="KW-1185">Reference proteome</keyword>
<proteinExistence type="predicted"/>
<dbReference type="Gene3D" id="3.40.50.300">
    <property type="entry name" value="P-loop containing nucleotide triphosphate hydrolases"/>
    <property type="match status" value="2"/>
</dbReference>
<reference evidence="2 3" key="1">
    <citation type="submission" date="2019-11" db="EMBL/GenBank/DDBJ databases">
        <title>Acidiferrimicrobium australis gen. nov., sp. nov., an acidophilic and obligately heterotrophic, member of the Actinobacteria that catalyses dissimilatory oxido- reduction of iron isolated from metal-rich acidic water in Chile.</title>
        <authorList>
            <person name="Gonzalez D."/>
            <person name="Huber K."/>
            <person name="Hedrich S."/>
            <person name="Rojas-Villalobos C."/>
            <person name="Quatrini R."/>
            <person name="Dinamarca M.A."/>
            <person name="Schwarz A."/>
            <person name="Canales C."/>
            <person name="Nancucheo I."/>
        </authorList>
    </citation>
    <scope>NUCLEOTIDE SEQUENCE [LARGE SCALE GENOMIC DNA]</scope>
    <source>
        <strain evidence="2 3">USS-CCA1</strain>
    </source>
</reference>
<dbReference type="EMBL" id="WJHE01001215">
    <property type="protein sequence ID" value="MST34789.1"/>
    <property type="molecule type" value="Genomic_DNA"/>
</dbReference>
<accession>A0ABW9QYN9</accession>
<dbReference type="InterPro" id="IPR002789">
    <property type="entry name" value="HerA_central"/>
</dbReference>
<evidence type="ECO:0000313" key="2">
    <source>
        <dbReference type="EMBL" id="MST34789.1"/>
    </source>
</evidence>
<dbReference type="SUPFAM" id="SSF52540">
    <property type="entry name" value="P-loop containing nucleoside triphosphate hydrolases"/>
    <property type="match status" value="1"/>
</dbReference>
<gene>
    <name evidence="2" type="ORF">GHK86_18935</name>
</gene>
<dbReference type="Pfam" id="PF01935">
    <property type="entry name" value="DUF87"/>
    <property type="match status" value="1"/>
</dbReference>
<name>A0ABW9QYN9_9ACTN</name>
<comment type="caution">
    <text evidence="2">The sequence shown here is derived from an EMBL/GenBank/DDBJ whole genome shotgun (WGS) entry which is preliminary data.</text>
</comment>
<dbReference type="PANTHER" id="PTHR42957">
    <property type="entry name" value="HELICASE MJ1565-RELATED"/>
    <property type="match status" value="1"/>
</dbReference>
<sequence length="519" mass="56697">MRGRLYGKNVLEGVFRAAPDEDLFLGELLVAVDEATDRRYLFRVVDVTYGTEHREPGWAERVAGTLLADDTRADSGAHTLHEQERRTYRIAECRCLGYLAPPTGAGRRRAVFRKPKSLPTQFSAVVAPEPEDFAFLAERMGDLPVGRLRSGETVVDLTVGIPGSSLATHVGVFATTGMGKSNLMQVLAAGVMRANGRYGLLVIDPHGEYRSALARHPWASEALRVYANRALPNASALQIGLGELSVDDLRTAYEWSRPQEEALYELERHYGTDGLGWITEFAGLEDLAGFRDVELSARVALSTLQVVHRRARRIAGLRCIATDPGLSVGRRILDDLLAGKVVLVDVSGLGSTEEVLVASFLTRRVLDEWQGAYLEDPDRHERMPVVAVALEEAQRVLSGGKDRESNVFPRLAREGRKFGVGLCAVTQQPRLLDDELLSQFNTFFILGLADEKDRTILRSSSKQDIAAQGAEIQTLMPGECLIANLHAPFAVPALVDLYADVVRAAPPAPSPPTGPRSSG</sequence>
<dbReference type="Proteomes" id="UP000437736">
    <property type="component" value="Unassembled WGS sequence"/>
</dbReference>
<dbReference type="InterPro" id="IPR008571">
    <property type="entry name" value="HerA-like"/>
</dbReference>
<evidence type="ECO:0000259" key="1">
    <source>
        <dbReference type="Pfam" id="PF01935"/>
    </source>
</evidence>